<dbReference type="InterPro" id="IPR051158">
    <property type="entry name" value="Metallophosphoesterase_sf"/>
</dbReference>
<dbReference type="PIRSF" id="PIRSF008292">
    <property type="entry name" value="UCP008292"/>
    <property type="match status" value="1"/>
</dbReference>
<protein>
    <submittedName>
        <fullName evidence="4">Metallophosphoesterase</fullName>
    </submittedName>
</protein>
<evidence type="ECO:0000313" key="5">
    <source>
        <dbReference type="Proteomes" id="UP000253094"/>
    </source>
</evidence>
<evidence type="ECO:0000313" key="4">
    <source>
        <dbReference type="EMBL" id="RCG32074.1"/>
    </source>
</evidence>
<feature type="domain" description="Calcineurin-like phosphoesterase" evidence="3">
    <location>
        <begin position="4"/>
        <end position="206"/>
    </location>
</feature>
<keyword evidence="2" id="KW-0378">Hydrolase</keyword>
<dbReference type="InterPro" id="IPR029052">
    <property type="entry name" value="Metallo-depent_PP-like"/>
</dbReference>
<reference evidence="4 5" key="1">
    <citation type="submission" date="2018-06" db="EMBL/GenBank/DDBJ databases">
        <title>Sphaerisporangium craniellae sp. nov., isolated from a marine sponge in the South China Sea.</title>
        <authorList>
            <person name="Li L."/>
        </authorList>
    </citation>
    <scope>NUCLEOTIDE SEQUENCE [LARGE SCALE GENOMIC DNA]</scope>
    <source>
        <strain evidence="4 5">CCTCC AA 208026</strain>
    </source>
</reference>
<organism evidence="4 5">
    <name type="scientific">Sphaerisporangium album</name>
    <dbReference type="NCBI Taxonomy" id="509200"/>
    <lineage>
        <taxon>Bacteria</taxon>
        <taxon>Bacillati</taxon>
        <taxon>Actinomycetota</taxon>
        <taxon>Actinomycetes</taxon>
        <taxon>Streptosporangiales</taxon>
        <taxon>Streptosporangiaceae</taxon>
        <taxon>Sphaerisporangium</taxon>
    </lineage>
</organism>
<dbReference type="SUPFAM" id="SSF56300">
    <property type="entry name" value="Metallo-dependent phosphatases"/>
    <property type="match status" value="1"/>
</dbReference>
<dbReference type="RefSeq" id="WP_114027689.1">
    <property type="nucleotide sequence ID" value="NZ_QOIL01000003.1"/>
</dbReference>
<evidence type="ECO:0000259" key="3">
    <source>
        <dbReference type="Pfam" id="PF00149"/>
    </source>
</evidence>
<dbReference type="OrthoDB" id="9783437at2"/>
<dbReference type="Gene3D" id="3.60.21.10">
    <property type="match status" value="1"/>
</dbReference>
<evidence type="ECO:0000256" key="2">
    <source>
        <dbReference type="ARBA" id="ARBA00022801"/>
    </source>
</evidence>
<dbReference type="GO" id="GO:0008758">
    <property type="term" value="F:UDP-2,3-diacylglucosamine hydrolase activity"/>
    <property type="evidence" value="ECO:0007669"/>
    <property type="project" value="TreeGrafter"/>
</dbReference>
<dbReference type="Pfam" id="PF00149">
    <property type="entry name" value="Metallophos"/>
    <property type="match status" value="1"/>
</dbReference>
<keyword evidence="1" id="KW-0479">Metal-binding</keyword>
<keyword evidence="5" id="KW-1185">Reference proteome</keyword>
<comment type="caution">
    <text evidence="4">The sequence shown here is derived from an EMBL/GenBank/DDBJ whole genome shotgun (WGS) entry which is preliminary data.</text>
</comment>
<dbReference type="InterPro" id="IPR004843">
    <property type="entry name" value="Calcineurin-like_PHP"/>
</dbReference>
<dbReference type="PANTHER" id="PTHR31302:SF31">
    <property type="entry name" value="PHOSPHODIESTERASE YAEI"/>
    <property type="match status" value="1"/>
</dbReference>
<name>A0A367FPA5_9ACTN</name>
<dbReference type="GO" id="GO:0009245">
    <property type="term" value="P:lipid A biosynthetic process"/>
    <property type="evidence" value="ECO:0007669"/>
    <property type="project" value="TreeGrafter"/>
</dbReference>
<evidence type="ECO:0000256" key="1">
    <source>
        <dbReference type="ARBA" id="ARBA00022723"/>
    </source>
</evidence>
<dbReference type="GO" id="GO:0016020">
    <property type="term" value="C:membrane"/>
    <property type="evidence" value="ECO:0007669"/>
    <property type="project" value="GOC"/>
</dbReference>
<dbReference type="Proteomes" id="UP000253094">
    <property type="component" value="Unassembled WGS sequence"/>
</dbReference>
<dbReference type="EMBL" id="QOIL01000003">
    <property type="protein sequence ID" value="RCG32074.1"/>
    <property type="molecule type" value="Genomic_DNA"/>
</dbReference>
<dbReference type="AlphaFoldDB" id="A0A367FPA5"/>
<dbReference type="InterPro" id="IPR016538">
    <property type="entry name" value="UCP008292"/>
</dbReference>
<dbReference type="PANTHER" id="PTHR31302">
    <property type="entry name" value="TRANSMEMBRANE PROTEIN WITH METALLOPHOSPHOESTERASE DOMAIN-RELATED"/>
    <property type="match status" value="1"/>
</dbReference>
<gene>
    <name evidence="4" type="ORF">DQ384_06000</name>
</gene>
<accession>A0A367FPA5</accession>
<dbReference type="GO" id="GO:0046872">
    <property type="term" value="F:metal ion binding"/>
    <property type="evidence" value="ECO:0007669"/>
    <property type="project" value="UniProtKB-KW"/>
</dbReference>
<proteinExistence type="predicted"/>
<sequence length="244" mass="26406">MKVRVAAVGDVHLGEDIRGRYRPRLEGIEQRADVLLLAGDLTRHGTPEEGRIVAEEFRDLRVPVVAVLGNHDYQSDAEDEIIALLRDAGIHVLEDDSMVIPCGEARLGVVGGKGFCGGFAGKCASEFGEPEMKAFVRHTREIADLWHKALKGLDVDHRVVLSHYSPVKDTLAGEPPEIYPFLGSYLLAEAVDAEGADLFVHGHAHAGVEKGVTPGGVRVRNVALPVLRRAYAVYCLGGEDPESC</sequence>